<proteinExistence type="predicted"/>
<organism evidence="2 3">
    <name type="scientific">Araneus ventricosus</name>
    <name type="common">Orbweaver spider</name>
    <name type="synonym">Epeira ventricosa</name>
    <dbReference type="NCBI Taxonomy" id="182803"/>
    <lineage>
        <taxon>Eukaryota</taxon>
        <taxon>Metazoa</taxon>
        <taxon>Ecdysozoa</taxon>
        <taxon>Arthropoda</taxon>
        <taxon>Chelicerata</taxon>
        <taxon>Arachnida</taxon>
        <taxon>Araneae</taxon>
        <taxon>Araneomorphae</taxon>
        <taxon>Entelegynae</taxon>
        <taxon>Araneoidea</taxon>
        <taxon>Araneidae</taxon>
        <taxon>Araneus</taxon>
    </lineage>
</organism>
<evidence type="ECO:0000256" key="1">
    <source>
        <dbReference type="SAM" id="MobiDB-lite"/>
    </source>
</evidence>
<evidence type="ECO:0000313" key="2">
    <source>
        <dbReference type="EMBL" id="GBN92723.1"/>
    </source>
</evidence>
<comment type="caution">
    <text evidence="2">The sequence shown here is derived from an EMBL/GenBank/DDBJ whole genome shotgun (WGS) entry which is preliminary data.</text>
</comment>
<evidence type="ECO:0000313" key="3">
    <source>
        <dbReference type="Proteomes" id="UP000499080"/>
    </source>
</evidence>
<gene>
    <name evidence="2" type="ORF">AVEN_71275_1</name>
</gene>
<sequence>MDKLLKFKIKPALKASLVKISLRIAAEVEGSGRFLEVGFLRRSSNEHAISERRGGAFLNKFISVSGLPPMDKLLKSKIKPALKASMVRFLCESRLEWRDPEDFGRSDSYGAPLMNTLGPSGESLAVKSR</sequence>
<name>A0A4Y2SYJ7_ARAVE</name>
<keyword evidence="3" id="KW-1185">Reference proteome</keyword>
<protein>
    <submittedName>
        <fullName evidence="2">Uncharacterized protein</fullName>
    </submittedName>
</protein>
<feature type="region of interest" description="Disordered" evidence="1">
    <location>
        <begin position="109"/>
        <end position="129"/>
    </location>
</feature>
<accession>A0A4Y2SYJ7</accession>
<dbReference type="AlphaFoldDB" id="A0A4Y2SYJ7"/>
<reference evidence="2 3" key="1">
    <citation type="journal article" date="2019" name="Sci. Rep.">
        <title>Orb-weaving spider Araneus ventricosus genome elucidates the spidroin gene catalogue.</title>
        <authorList>
            <person name="Kono N."/>
            <person name="Nakamura H."/>
            <person name="Ohtoshi R."/>
            <person name="Moran D.A.P."/>
            <person name="Shinohara A."/>
            <person name="Yoshida Y."/>
            <person name="Fujiwara M."/>
            <person name="Mori M."/>
            <person name="Tomita M."/>
            <person name="Arakawa K."/>
        </authorList>
    </citation>
    <scope>NUCLEOTIDE SEQUENCE [LARGE SCALE GENOMIC DNA]</scope>
</reference>
<dbReference type="EMBL" id="BGPR01024549">
    <property type="protein sequence ID" value="GBN92723.1"/>
    <property type="molecule type" value="Genomic_DNA"/>
</dbReference>
<dbReference type="Proteomes" id="UP000499080">
    <property type="component" value="Unassembled WGS sequence"/>
</dbReference>